<dbReference type="InterPro" id="IPR011234">
    <property type="entry name" value="Fumarylacetoacetase-like_C"/>
</dbReference>
<keyword evidence="4" id="KW-1185">Reference proteome</keyword>
<dbReference type="Pfam" id="PF01557">
    <property type="entry name" value="FAA_hydrolase"/>
    <property type="match status" value="1"/>
</dbReference>
<evidence type="ECO:0000256" key="1">
    <source>
        <dbReference type="ARBA" id="ARBA00023239"/>
    </source>
</evidence>
<feature type="domain" description="Fumarylacetoacetase-like C-terminal" evidence="2">
    <location>
        <begin position="80"/>
        <end position="228"/>
    </location>
</feature>
<dbReference type="AlphaFoldDB" id="B9Z1T4"/>
<reference evidence="3 4" key="1">
    <citation type="submission" date="2009-02" db="EMBL/GenBank/DDBJ databases">
        <title>Sequencing of the draft genome and assembly of Lutiella nitroferrum 2002.</title>
        <authorList>
            <consortium name="US DOE Joint Genome Institute (JGI-PGF)"/>
            <person name="Lucas S."/>
            <person name="Copeland A."/>
            <person name="Lapidus A."/>
            <person name="Glavina del Rio T."/>
            <person name="Tice H."/>
            <person name="Bruce D."/>
            <person name="Goodwin L."/>
            <person name="Pitluck S."/>
            <person name="Larimer F."/>
            <person name="Land M.L."/>
            <person name="Hauser L."/>
            <person name="Coates J.D."/>
        </authorList>
    </citation>
    <scope>NUCLEOTIDE SEQUENCE [LARGE SCALE GENOMIC DNA]</scope>
    <source>
        <strain evidence="3 4">2002</strain>
    </source>
</reference>
<dbReference type="InterPro" id="IPR050772">
    <property type="entry name" value="Hydratase-Decarb/MhpD_sf"/>
</dbReference>
<dbReference type="SUPFAM" id="SSF56529">
    <property type="entry name" value="FAH"/>
    <property type="match status" value="1"/>
</dbReference>
<dbReference type="PANTHER" id="PTHR30143:SF0">
    <property type="entry name" value="2-KETO-4-PENTENOATE HYDRATASE"/>
    <property type="match status" value="1"/>
</dbReference>
<name>B9Z1T4_9NEIS</name>
<dbReference type="PANTHER" id="PTHR30143">
    <property type="entry name" value="ACID HYDRATASE"/>
    <property type="match status" value="1"/>
</dbReference>
<evidence type="ECO:0000313" key="4">
    <source>
        <dbReference type="Proteomes" id="UP000003165"/>
    </source>
</evidence>
<dbReference type="GO" id="GO:0005737">
    <property type="term" value="C:cytoplasm"/>
    <property type="evidence" value="ECO:0007669"/>
    <property type="project" value="TreeGrafter"/>
</dbReference>
<evidence type="ECO:0000313" key="3">
    <source>
        <dbReference type="EMBL" id="EEG09379.1"/>
    </source>
</evidence>
<gene>
    <name evidence="3" type="ORF">FuraDRAFT_1319</name>
</gene>
<sequence length="251" mass="26615">MIPGMDTTTFAAPLLQAYREHRAVTVAADAGPASREQAYATQRAIWQTLVGQARPTAWKVGAPTREAEPTAAPIFPHRIAASGTHLPAASFLGLGIEAEIAVRFGRDLPPRATRYTRDEILDAIASVHVAIELIDTRLAAPKVAGPLWSLADNLVNGGLIVGDAIPQWRELDFAALTVRVSANGGVRAETQGRPPLDDLFFCLPWWIDHVGGAQAGDIVATGAWNGMHPVGLPVTVRVDFVGVGSAEARIG</sequence>
<dbReference type="Proteomes" id="UP000003165">
    <property type="component" value="Unassembled WGS sequence"/>
</dbReference>
<dbReference type="InterPro" id="IPR036663">
    <property type="entry name" value="Fumarylacetoacetase_C_sf"/>
</dbReference>
<dbReference type="GO" id="GO:0008684">
    <property type="term" value="F:2-oxopent-4-enoate hydratase activity"/>
    <property type="evidence" value="ECO:0007669"/>
    <property type="project" value="TreeGrafter"/>
</dbReference>
<protein>
    <submittedName>
        <fullName evidence="3">Hydratase/decarboxylase</fullName>
    </submittedName>
</protein>
<proteinExistence type="predicted"/>
<dbReference type="EMBL" id="ACIS01000003">
    <property type="protein sequence ID" value="EEG09379.1"/>
    <property type="molecule type" value="Genomic_DNA"/>
</dbReference>
<keyword evidence="1" id="KW-0456">Lyase</keyword>
<comment type="caution">
    <text evidence="3">The sequence shown here is derived from an EMBL/GenBank/DDBJ whole genome shotgun (WGS) entry which is preliminary data.</text>
</comment>
<evidence type="ECO:0000259" key="2">
    <source>
        <dbReference type="Pfam" id="PF01557"/>
    </source>
</evidence>
<dbReference type="Gene3D" id="3.90.850.10">
    <property type="entry name" value="Fumarylacetoacetase-like, C-terminal domain"/>
    <property type="match status" value="1"/>
</dbReference>
<organism evidence="3 4">
    <name type="scientific">Pseudogulbenkiania ferrooxidans 2002</name>
    <dbReference type="NCBI Taxonomy" id="279714"/>
    <lineage>
        <taxon>Bacteria</taxon>
        <taxon>Pseudomonadati</taxon>
        <taxon>Pseudomonadota</taxon>
        <taxon>Betaproteobacteria</taxon>
        <taxon>Neisseriales</taxon>
        <taxon>Chromobacteriaceae</taxon>
        <taxon>Pseudogulbenkiania</taxon>
    </lineage>
</organism>
<accession>B9Z1T4</accession>
<dbReference type="eggNOG" id="COG3971">
    <property type="taxonomic scope" value="Bacteria"/>
</dbReference>